<dbReference type="AlphaFoldDB" id="A0A3N4K7D0"/>
<accession>A0A3N4K7D0</accession>
<evidence type="ECO:0000256" key="1">
    <source>
        <dbReference type="SAM" id="MobiDB-lite"/>
    </source>
</evidence>
<evidence type="ECO:0000313" key="2">
    <source>
        <dbReference type="EMBL" id="RPB05152.1"/>
    </source>
</evidence>
<organism evidence="2 3">
    <name type="scientific">Choiromyces venosus 120613-1</name>
    <dbReference type="NCBI Taxonomy" id="1336337"/>
    <lineage>
        <taxon>Eukaryota</taxon>
        <taxon>Fungi</taxon>
        <taxon>Dikarya</taxon>
        <taxon>Ascomycota</taxon>
        <taxon>Pezizomycotina</taxon>
        <taxon>Pezizomycetes</taxon>
        <taxon>Pezizales</taxon>
        <taxon>Tuberaceae</taxon>
        <taxon>Choiromyces</taxon>
    </lineage>
</organism>
<gene>
    <name evidence="2" type="ORF">L873DRAFT_1798143</name>
</gene>
<proteinExistence type="predicted"/>
<feature type="compositionally biased region" description="Polar residues" evidence="1">
    <location>
        <begin position="93"/>
        <end position="110"/>
    </location>
</feature>
<reference evidence="2 3" key="1">
    <citation type="journal article" date="2018" name="Nat. Ecol. Evol.">
        <title>Pezizomycetes genomes reveal the molecular basis of ectomycorrhizal truffle lifestyle.</title>
        <authorList>
            <person name="Murat C."/>
            <person name="Payen T."/>
            <person name="Noel B."/>
            <person name="Kuo A."/>
            <person name="Morin E."/>
            <person name="Chen J."/>
            <person name="Kohler A."/>
            <person name="Krizsan K."/>
            <person name="Balestrini R."/>
            <person name="Da Silva C."/>
            <person name="Montanini B."/>
            <person name="Hainaut M."/>
            <person name="Levati E."/>
            <person name="Barry K.W."/>
            <person name="Belfiori B."/>
            <person name="Cichocki N."/>
            <person name="Clum A."/>
            <person name="Dockter R.B."/>
            <person name="Fauchery L."/>
            <person name="Guy J."/>
            <person name="Iotti M."/>
            <person name="Le Tacon F."/>
            <person name="Lindquist E.A."/>
            <person name="Lipzen A."/>
            <person name="Malagnac F."/>
            <person name="Mello A."/>
            <person name="Molinier V."/>
            <person name="Miyauchi S."/>
            <person name="Poulain J."/>
            <person name="Riccioni C."/>
            <person name="Rubini A."/>
            <person name="Sitrit Y."/>
            <person name="Splivallo R."/>
            <person name="Traeger S."/>
            <person name="Wang M."/>
            <person name="Zifcakova L."/>
            <person name="Wipf D."/>
            <person name="Zambonelli A."/>
            <person name="Paolocci F."/>
            <person name="Nowrousian M."/>
            <person name="Ottonello S."/>
            <person name="Baldrian P."/>
            <person name="Spatafora J.W."/>
            <person name="Henrissat B."/>
            <person name="Nagy L.G."/>
            <person name="Aury J.M."/>
            <person name="Wincker P."/>
            <person name="Grigoriev I.V."/>
            <person name="Bonfante P."/>
            <person name="Martin F.M."/>
        </authorList>
    </citation>
    <scope>NUCLEOTIDE SEQUENCE [LARGE SCALE GENOMIC DNA]</scope>
    <source>
        <strain evidence="2 3">120613-1</strain>
    </source>
</reference>
<keyword evidence="3" id="KW-1185">Reference proteome</keyword>
<protein>
    <submittedName>
        <fullName evidence="2">Uncharacterized protein</fullName>
    </submittedName>
</protein>
<sequence>MGVTTLSVRLQFVRVSPFHVFGQPFENDPYHTESISARASATFRERAITYSHPSPILPTPLHPLLSASHLHNTFLDYDTPLLRCAARTSLPPNESPYQTFPLSNQHTSANPPFYPNESPHQNPPGRPSGRPPYDFALSYPASQHDAYPNTIIATGIPFENI</sequence>
<feature type="region of interest" description="Disordered" evidence="1">
    <location>
        <begin position="93"/>
        <end position="140"/>
    </location>
</feature>
<evidence type="ECO:0000313" key="3">
    <source>
        <dbReference type="Proteomes" id="UP000276215"/>
    </source>
</evidence>
<name>A0A3N4K7D0_9PEZI</name>
<dbReference type="EMBL" id="ML120354">
    <property type="protein sequence ID" value="RPB05152.1"/>
    <property type="molecule type" value="Genomic_DNA"/>
</dbReference>
<feature type="compositionally biased region" description="Pro residues" evidence="1">
    <location>
        <begin position="121"/>
        <end position="130"/>
    </location>
</feature>
<dbReference type="Proteomes" id="UP000276215">
    <property type="component" value="Unassembled WGS sequence"/>
</dbReference>